<dbReference type="SUPFAM" id="SSF51569">
    <property type="entry name" value="Aldolase"/>
    <property type="match status" value="1"/>
</dbReference>
<feature type="region of interest" description="Disordered" evidence="2">
    <location>
        <begin position="114"/>
        <end position="204"/>
    </location>
</feature>
<gene>
    <name evidence="3" type="ORF">FCS05_03910</name>
</gene>
<reference evidence="3 4" key="1">
    <citation type="submission" date="2019-04" db="EMBL/GenBank/DDBJ databases">
        <title>Deinococcus metalilatus MA1002 mutant No.5.</title>
        <authorList>
            <person name="Park W."/>
            <person name="Park C."/>
        </authorList>
    </citation>
    <scope>NUCLEOTIDE SEQUENCE [LARGE SCALE GENOMIC DNA]</scope>
    <source>
        <strain evidence="3 4">MA1002-m5</strain>
    </source>
</reference>
<dbReference type="PANTHER" id="PTHR39340:SF1">
    <property type="entry name" value="SULFOFRUCTOSEPHOSPHATE ALDOLASE"/>
    <property type="match status" value="1"/>
</dbReference>
<evidence type="ECO:0000256" key="2">
    <source>
        <dbReference type="SAM" id="MobiDB-lite"/>
    </source>
</evidence>
<name>A0AAJ5JZK6_9DEIO</name>
<evidence type="ECO:0000256" key="1">
    <source>
        <dbReference type="ARBA" id="ARBA00023239"/>
    </source>
</evidence>
<dbReference type="EMBL" id="VBRC01000002">
    <property type="protein sequence ID" value="TLK30908.1"/>
    <property type="molecule type" value="Genomic_DNA"/>
</dbReference>
<accession>A0AAJ5JZK6</accession>
<dbReference type="InterPro" id="IPR050552">
    <property type="entry name" value="LacD_aldolase"/>
</dbReference>
<comment type="caution">
    <text evidence="3">The sequence shown here is derived from an EMBL/GenBank/DDBJ whole genome shotgun (WGS) entry which is preliminary data.</text>
</comment>
<dbReference type="GO" id="GO:1902777">
    <property type="term" value="P:6-sulfoquinovose(1-) catabolic process"/>
    <property type="evidence" value="ECO:0007669"/>
    <property type="project" value="TreeGrafter"/>
</dbReference>
<keyword evidence="1" id="KW-0456">Lyase</keyword>
<evidence type="ECO:0000313" key="4">
    <source>
        <dbReference type="Proteomes" id="UP000308000"/>
    </source>
</evidence>
<dbReference type="PANTHER" id="PTHR39340">
    <property type="entry name" value="SULFOFRUCTOSEPHOSPHATE ALDOLASE"/>
    <property type="match status" value="1"/>
</dbReference>
<dbReference type="GO" id="GO:0061595">
    <property type="term" value="F:6-deoxy-6-sulfofructose-1-phosphate aldolase activity"/>
    <property type="evidence" value="ECO:0007669"/>
    <property type="project" value="TreeGrafter"/>
</dbReference>
<dbReference type="Proteomes" id="UP000308000">
    <property type="component" value="Unassembled WGS sequence"/>
</dbReference>
<dbReference type="InterPro" id="IPR013785">
    <property type="entry name" value="Aldolase_TIM"/>
</dbReference>
<proteinExistence type="predicted"/>
<dbReference type="Gene3D" id="3.20.20.70">
    <property type="entry name" value="Aldolase class I"/>
    <property type="match status" value="1"/>
</dbReference>
<protein>
    <submittedName>
        <fullName evidence="3">Uncharacterized protein</fullName>
    </submittedName>
</protein>
<dbReference type="AlphaFoldDB" id="A0AAJ5JZK6"/>
<evidence type="ECO:0000313" key="3">
    <source>
        <dbReference type="EMBL" id="TLK30908.1"/>
    </source>
</evidence>
<organism evidence="3 4">
    <name type="scientific">Deinococcus metallilatus</name>
    <dbReference type="NCBI Taxonomy" id="1211322"/>
    <lineage>
        <taxon>Bacteria</taxon>
        <taxon>Thermotogati</taxon>
        <taxon>Deinococcota</taxon>
        <taxon>Deinococci</taxon>
        <taxon>Deinococcales</taxon>
        <taxon>Deinococcaceae</taxon>
        <taxon>Deinococcus</taxon>
    </lineage>
</organism>
<sequence length="217" mass="22843">MPRASLGTSWTSPAPWPRCPYGAAQGIAVEALPGNTGLRVGTEATGYNDDHGARLTTFHPGWRGQPIRRMGADAAKLLVYYHPARENAAARQREVTAALIAACREEDLPALVEPVASPGAPRDEDPAGVCPTSGRTGGPRRPGPSRAGRGRAQGGVSRRPALRAGRGLHARGVQRPANLAVGRRARRGAHLPGGDRGSGRGVRLPDVPYGGRRWAWG</sequence>